<evidence type="ECO:0000259" key="7">
    <source>
        <dbReference type="PROSITE" id="PS51192"/>
    </source>
</evidence>
<dbReference type="RefSeq" id="WP_168719261.1">
    <property type="nucleotide sequence ID" value="NZ_CP042909.1"/>
</dbReference>
<feature type="compositionally biased region" description="Basic residues" evidence="6">
    <location>
        <begin position="411"/>
        <end position="427"/>
    </location>
</feature>
<dbReference type="GO" id="GO:0003676">
    <property type="term" value="F:nucleic acid binding"/>
    <property type="evidence" value="ECO:0007669"/>
    <property type="project" value="InterPro"/>
</dbReference>
<evidence type="ECO:0000256" key="4">
    <source>
        <dbReference type="ARBA" id="ARBA00022840"/>
    </source>
</evidence>
<proteinExistence type="inferred from homology"/>
<evidence type="ECO:0000256" key="5">
    <source>
        <dbReference type="ARBA" id="ARBA00038437"/>
    </source>
</evidence>
<dbReference type="SMART" id="SM00487">
    <property type="entry name" value="DEXDc"/>
    <property type="match status" value="1"/>
</dbReference>
<gene>
    <name evidence="9" type="ORF">FVE67_03445</name>
</gene>
<organism evidence="9 10">
    <name type="scientific">Thermosulfurimonas marina</name>
    <dbReference type="NCBI Taxonomy" id="2047767"/>
    <lineage>
        <taxon>Bacteria</taxon>
        <taxon>Pseudomonadati</taxon>
        <taxon>Thermodesulfobacteriota</taxon>
        <taxon>Thermodesulfobacteria</taxon>
        <taxon>Thermodesulfobacteriales</taxon>
        <taxon>Thermodesulfobacteriaceae</taxon>
        <taxon>Thermosulfurimonas</taxon>
    </lineage>
</organism>
<dbReference type="GO" id="GO:0005829">
    <property type="term" value="C:cytosol"/>
    <property type="evidence" value="ECO:0007669"/>
    <property type="project" value="TreeGrafter"/>
</dbReference>
<dbReference type="GO" id="GO:0016787">
    <property type="term" value="F:hydrolase activity"/>
    <property type="evidence" value="ECO:0007669"/>
    <property type="project" value="UniProtKB-KW"/>
</dbReference>
<dbReference type="Proteomes" id="UP000501253">
    <property type="component" value="Chromosome"/>
</dbReference>
<keyword evidence="1" id="KW-0547">Nucleotide-binding</keyword>
<dbReference type="PANTHER" id="PTHR47959:SF10">
    <property type="entry name" value="ATP-DEPENDENT RNA HELICASE RHLB"/>
    <property type="match status" value="1"/>
</dbReference>
<dbReference type="InterPro" id="IPR027417">
    <property type="entry name" value="P-loop_NTPase"/>
</dbReference>
<dbReference type="GO" id="GO:0003724">
    <property type="term" value="F:RNA helicase activity"/>
    <property type="evidence" value="ECO:0007669"/>
    <property type="project" value="TreeGrafter"/>
</dbReference>
<keyword evidence="3 9" id="KW-0347">Helicase</keyword>
<feature type="domain" description="Helicase C-terminal" evidence="8">
    <location>
        <begin position="236"/>
        <end position="394"/>
    </location>
</feature>
<evidence type="ECO:0000256" key="2">
    <source>
        <dbReference type="ARBA" id="ARBA00022801"/>
    </source>
</evidence>
<feature type="region of interest" description="Disordered" evidence="6">
    <location>
        <begin position="406"/>
        <end position="427"/>
    </location>
</feature>
<dbReference type="PANTHER" id="PTHR47959">
    <property type="entry name" value="ATP-DEPENDENT RNA HELICASE RHLE-RELATED"/>
    <property type="match status" value="1"/>
</dbReference>
<dbReference type="Pfam" id="PF00270">
    <property type="entry name" value="DEAD"/>
    <property type="match status" value="1"/>
</dbReference>
<evidence type="ECO:0000313" key="9">
    <source>
        <dbReference type="EMBL" id="QJA05907.1"/>
    </source>
</evidence>
<evidence type="ECO:0000256" key="6">
    <source>
        <dbReference type="SAM" id="MobiDB-lite"/>
    </source>
</evidence>
<accession>A0A6H1WRR0</accession>
<dbReference type="AlphaFoldDB" id="A0A6H1WRR0"/>
<name>A0A6H1WRR0_9BACT</name>
<evidence type="ECO:0000256" key="3">
    <source>
        <dbReference type="ARBA" id="ARBA00022806"/>
    </source>
</evidence>
<feature type="domain" description="Helicase ATP-binding" evidence="7">
    <location>
        <begin position="49"/>
        <end position="225"/>
    </location>
</feature>
<dbReference type="InterPro" id="IPR001650">
    <property type="entry name" value="Helicase_C-like"/>
</dbReference>
<dbReference type="GO" id="GO:0005524">
    <property type="term" value="F:ATP binding"/>
    <property type="evidence" value="ECO:0007669"/>
    <property type="project" value="UniProtKB-KW"/>
</dbReference>
<keyword evidence="4" id="KW-0067">ATP-binding</keyword>
<dbReference type="Pfam" id="PF00271">
    <property type="entry name" value="Helicase_C"/>
    <property type="match status" value="1"/>
</dbReference>
<protein>
    <submittedName>
        <fullName evidence="9">DEAD/DEAH box helicase</fullName>
    </submittedName>
</protein>
<evidence type="ECO:0000313" key="10">
    <source>
        <dbReference type="Proteomes" id="UP000501253"/>
    </source>
</evidence>
<dbReference type="InterPro" id="IPR050079">
    <property type="entry name" value="DEAD_box_RNA_helicase"/>
</dbReference>
<dbReference type="InterPro" id="IPR011545">
    <property type="entry name" value="DEAD/DEAH_box_helicase_dom"/>
</dbReference>
<evidence type="ECO:0000259" key="8">
    <source>
        <dbReference type="PROSITE" id="PS51194"/>
    </source>
</evidence>
<reference evidence="9 10" key="1">
    <citation type="submission" date="2019-08" db="EMBL/GenBank/DDBJ databases">
        <title>Complete genome sequence of Thermosulfurimonas marina SU872T, an anaerobic thermophilic chemolithoautotrophic bacterium isolated from a shallow marine hydrothermal vent.</title>
        <authorList>
            <person name="Allioux M."/>
            <person name="Jebbar M."/>
            <person name="Slobodkina G."/>
            <person name="Slobodkin A."/>
            <person name="Moalic Y."/>
            <person name="Frolova A."/>
            <person name="Shao Z."/>
            <person name="Alain K."/>
        </authorList>
    </citation>
    <scope>NUCLEOTIDE SEQUENCE [LARGE SCALE GENOMIC DNA]</scope>
    <source>
        <strain evidence="9 10">SU872</strain>
    </source>
</reference>
<dbReference type="InterPro" id="IPR014001">
    <property type="entry name" value="Helicase_ATP-bd"/>
</dbReference>
<evidence type="ECO:0000256" key="1">
    <source>
        <dbReference type="ARBA" id="ARBA00022741"/>
    </source>
</evidence>
<dbReference type="PROSITE" id="PS51192">
    <property type="entry name" value="HELICASE_ATP_BIND_1"/>
    <property type="match status" value="1"/>
</dbReference>
<dbReference type="PROSITE" id="PS51194">
    <property type="entry name" value="HELICASE_CTER"/>
    <property type="match status" value="1"/>
</dbReference>
<dbReference type="KEGG" id="tmai:FVE67_03445"/>
<sequence>MESGAGEIKALAVPLHGRPLAQFPLHPLLKERLSASGITRTTILQDLAFSEVLRGRDLILRARRGSGKGLLTVLWAANRLLSGNGNEEARPVALVVTSSPERARALADWARRLLEGLEHRVAVFSGEGPHLEAELPEVEKGPHLLFTTPDGLSRLLKWNLLRFHGLRLLVVDELEVMVSRSQTFVRQLLGKLPPPDRRQTLVLLGDLSYPALEVAAEITREPEEIYVEEGRRDFSGLKLAVIHVSEEEKWPLLLGILRQKGWPRALIFVNEKVTAQRLTDDLKAVGLKAAFLKPELPLPLRLNFLKGFARGDYRLLVATDAGCRFIQDPELELIINYDLPEVPSDFLQRAARIRKESGEILSLCDETGAFFLEAIEELLGRRMEVLYPEPEEEWLVSPALVREELGGKGAAPRRRPRPGKGRPRSRR</sequence>
<keyword evidence="10" id="KW-1185">Reference proteome</keyword>
<dbReference type="Gene3D" id="3.40.50.300">
    <property type="entry name" value="P-loop containing nucleotide triphosphate hydrolases"/>
    <property type="match status" value="2"/>
</dbReference>
<keyword evidence="2" id="KW-0378">Hydrolase</keyword>
<dbReference type="EMBL" id="CP042909">
    <property type="protein sequence ID" value="QJA05907.1"/>
    <property type="molecule type" value="Genomic_DNA"/>
</dbReference>
<dbReference type="SUPFAM" id="SSF52540">
    <property type="entry name" value="P-loop containing nucleoside triphosphate hydrolases"/>
    <property type="match status" value="1"/>
</dbReference>
<comment type="similarity">
    <text evidence="5">Belongs to the DEAD box helicase family.</text>
</comment>